<evidence type="ECO:0000313" key="1">
    <source>
        <dbReference type="EMBL" id="CAG13380.1"/>
    </source>
</evidence>
<dbReference type="AlphaFoldDB" id="Q4RE02"/>
<reference evidence="1" key="1">
    <citation type="journal article" date="2004" name="Nature">
        <title>Genome duplication in the teleost fish Tetraodon nigroviridis reveals the early vertebrate proto-karyotype.</title>
        <authorList>
            <person name="Jaillon O."/>
            <person name="Aury J.-M."/>
            <person name="Brunet F."/>
            <person name="Petit J.-L."/>
            <person name="Stange-Thomann N."/>
            <person name="Mauceli E."/>
            <person name="Bouneau L."/>
            <person name="Fischer C."/>
            <person name="Ozouf-Costaz C."/>
            <person name="Bernot A."/>
            <person name="Nicaud S."/>
            <person name="Jaffe D."/>
            <person name="Fisher S."/>
            <person name="Lutfalla G."/>
            <person name="Dossat C."/>
            <person name="Segurens B."/>
            <person name="Dasilva C."/>
            <person name="Salanoubat M."/>
            <person name="Levy M."/>
            <person name="Boudet N."/>
            <person name="Castellano S."/>
            <person name="Anthouard V."/>
            <person name="Jubin C."/>
            <person name="Castelli V."/>
            <person name="Katinka M."/>
            <person name="Vacherie B."/>
            <person name="Biemont C."/>
            <person name="Skalli Z."/>
            <person name="Cattolico L."/>
            <person name="Poulain J."/>
            <person name="De Berardinis V."/>
            <person name="Cruaud C."/>
            <person name="Duprat S."/>
            <person name="Brottier P."/>
            <person name="Coutanceau J.-P."/>
            <person name="Gouzy J."/>
            <person name="Parra G."/>
            <person name="Lardier G."/>
            <person name="Chapple C."/>
            <person name="McKernan K.J."/>
            <person name="McEwan P."/>
            <person name="Bosak S."/>
            <person name="Kellis M."/>
            <person name="Volff J.-N."/>
            <person name="Guigo R."/>
            <person name="Zody M.C."/>
            <person name="Mesirov J."/>
            <person name="Lindblad-Toh K."/>
            <person name="Birren B."/>
            <person name="Nusbaum C."/>
            <person name="Kahn D."/>
            <person name="Robinson-Rechavi M."/>
            <person name="Laudet V."/>
            <person name="Schachter V."/>
            <person name="Quetier F."/>
            <person name="Saurin W."/>
            <person name="Scarpelli C."/>
            <person name="Wincker P."/>
            <person name="Lander E.S."/>
            <person name="Weissenbach J."/>
            <person name="Roest Crollius H."/>
        </authorList>
    </citation>
    <scope>NUCLEOTIDE SEQUENCE [LARGE SCALE GENOMIC DNA]</scope>
</reference>
<gene>
    <name evidence="1" type="ORF">GSTENG00036816001</name>
</gene>
<sequence>ERYEAAIHRSTKKTWAEIRQQRWSWGGTLSHNSS</sequence>
<dbReference type="KEGG" id="tng:GSTEN00036816G001"/>
<protein>
    <submittedName>
        <fullName evidence="1">(spotted green pufferfish) hypothetical protein</fullName>
    </submittedName>
</protein>
<organism evidence="1">
    <name type="scientific">Tetraodon nigroviridis</name>
    <name type="common">Spotted green pufferfish</name>
    <name type="synonym">Chelonodon nigroviridis</name>
    <dbReference type="NCBI Taxonomy" id="99883"/>
    <lineage>
        <taxon>Eukaryota</taxon>
        <taxon>Metazoa</taxon>
        <taxon>Chordata</taxon>
        <taxon>Craniata</taxon>
        <taxon>Vertebrata</taxon>
        <taxon>Euteleostomi</taxon>
        <taxon>Actinopterygii</taxon>
        <taxon>Neopterygii</taxon>
        <taxon>Teleostei</taxon>
        <taxon>Neoteleostei</taxon>
        <taxon>Acanthomorphata</taxon>
        <taxon>Eupercaria</taxon>
        <taxon>Tetraodontiformes</taxon>
        <taxon>Tetradontoidea</taxon>
        <taxon>Tetraodontidae</taxon>
        <taxon>Tetraodon</taxon>
    </lineage>
</organism>
<dbReference type="EMBL" id="CAAE01015234">
    <property type="protein sequence ID" value="CAG13380.1"/>
    <property type="molecule type" value="Genomic_DNA"/>
</dbReference>
<feature type="non-terminal residue" evidence="1">
    <location>
        <position position="34"/>
    </location>
</feature>
<comment type="caution">
    <text evidence="1">The sequence shown here is derived from an EMBL/GenBank/DDBJ whole genome shotgun (WGS) entry which is preliminary data.</text>
</comment>
<name>Q4RE02_TETNG</name>
<accession>Q4RE02</accession>
<reference evidence="1" key="2">
    <citation type="submission" date="2004-02" db="EMBL/GenBank/DDBJ databases">
        <authorList>
            <consortium name="Genoscope"/>
            <consortium name="Whitehead Institute Centre for Genome Research"/>
        </authorList>
    </citation>
    <scope>NUCLEOTIDE SEQUENCE</scope>
</reference>
<feature type="non-terminal residue" evidence="1">
    <location>
        <position position="1"/>
    </location>
</feature>
<proteinExistence type="predicted"/>
<dbReference type="OrthoDB" id="10066352at2759"/>